<dbReference type="PANTHER" id="PTHR38731">
    <property type="entry name" value="LIPL45-RELATED LIPOPROTEIN-RELATED"/>
    <property type="match status" value="1"/>
</dbReference>
<dbReference type="Pfam" id="PF04773">
    <property type="entry name" value="FecR"/>
    <property type="match status" value="1"/>
</dbReference>
<gene>
    <name evidence="4" type="ORF">MED297_01495</name>
</gene>
<dbReference type="OrthoDB" id="7028389at2"/>
<organism evidence="4 5">
    <name type="scientific">Reinekea blandensis MED297</name>
    <dbReference type="NCBI Taxonomy" id="314283"/>
    <lineage>
        <taxon>Bacteria</taxon>
        <taxon>Pseudomonadati</taxon>
        <taxon>Pseudomonadota</taxon>
        <taxon>Gammaproteobacteria</taxon>
        <taxon>Oceanospirillales</taxon>
        <taxon>Saccharospirillaceae</taxon>
        <taxon>Reinekea</taxon>
    </lineage>
</organism>
<feature type="region of interest" description="Disordered" evidence="1">
    <location>
        <begin position="204"/>
        <end position="251"/>
    </location>
</feature>
<accession>A4BBW9</accession>
<evidence type="ECO:0000313" key="4">
    <source>
        <dbReference type="EMBL" id="EAR10454.1"/>
    </source>
</evidence>
<feature type="domain" description="FecR protein" evidence="3">
    <location>
        <begin position="58"/>
        <end position="161"/>
    </location>
</feature>
<dbReference type="Proteomes" id="UP000005953">
    <property type="component" value="Unassembled WGS sequence"/>
</dbReference>
<sequence>MLTRLTTLCSIALFIFGLSSPLFAEVGKVIIAKGETFALDEANGVRELQRRSDILPGDTLVTGDNSELHIRFQDNAVLALRANSRLKINEYHGSTAERDEKVLMELLSGGFRTITGTFGKSDSDAYQIRTPNASIGIRGTNYEALLTDRELLVGVYEGGVRLTNQAGAFDLGLDSAFSFAKVNGNNQVIQGLVEPPSELKIPLATSVNTPAEPNEEREEETTANLSSDDDDLLISNLFDEPDADSDDTQPTLVIDDSAPTLLTNESSTESSDAVDEIAQQTDLSLYADVRLTQDQILSLLNSEAKAGFVVVSDDPQGYRASVYEMPYDYGQTVYSTAAAVDFTISVRSGDQTIQYNISIPASSNNLISEIETQVAAQTNSGSTLTAPPLLNVDTVNGKLVFTSYLNDPNVEIVFSDFTGADATLAQQELGLCDLSDASTCMGTYAASNVSVNEYNKATHFGYMVKSKQGPVFVNWESETLSIIGDTYKTPDNVFRGNSNATRTVLNSVDIREDGTNAIEWGYWNTSATAPAVLLKDPADLAMAESIDAPFFYVTAPPASKARLTGTRSMTSVVNWHATSSTSNGLMSDGNGSATLTATLDVSFDDAEAVGSLTLMDIGATPDWSWSVNYYGTIQGAQFQSDYGYGNLSLDGGNQSYGAVGHVDGLFTNTATDVGFAGGFNLQTTDDSHYAQGVFVLK</sequence>
<dbReference type="InterPro" id="IPR006860">
    <property type="entry name" value="FecR"/>
</dbReference>
<evidence type="ECO:0000256" key="2">
    <source>
        <dbReference type="SAM" id="SignalP"/>
    </source>
</evidence>
<protein>
    <recommendedName>
        <fullName evidence="3">FecR protein domain-containing protein</fullName>
    </recommendedName>
</protein>
<reference evidence="4 5" key="1">
    <citation type="submission" date="2006-02" db="EMBL/GenBank/DDBJ databases">
        <authorList>
            <person name="Pinhassi J."/>
            <person name="Pedros-Alio C."/>
            <person name="Ferriera S."/>
            <person name="Johnson J."/>
            <person name="Kravitz S."/>
            <person name="Halpern A."/>
            <person name="Remington K."/>
            <person name="Beeson K."/>
            <person name="Tran B."/>
            <person name="Rogers Y.-H."/>
            <person name="Friedman R."/>
            <person name="Venter J.C."/>
        </authorList>
    </citation>
    <scope>NUCLEOTIDE SEQUENCE [LARGE SCALE GENOMIC DNA]</scope>
    <source>
        <strain evidence="4 5">MED297</strain>
    </source>
</reference>
<dbReference type="Gene3D" id="2.60.120.1440">
    <property type="match status" value="1"/>
</dbReference>
<feature type="chain" id="PRO_5002665018" description="FecR protein domain-containing protein" evidence="2">
    <location>
        <begin position="25"/>
        <end position="697"/>
    </location>
</feature>
<feature type="compositionally biased region" description="Acidic residues" evidence="1">
    <location>
        <begin position="213"/>
        <end position="232"/>
    </location>
</feature>
<comment type="caution">
    <text evidence="4">The sequence shown here is derived from an EMBL/GenBank/DDBJ whole genome shotgun (WGS) entry which is preliminary data.</text>
</comment>
<name>A4BBW9_9GAMM</name>
<evidence type="ECO:0000313" key="5">
    <source>
        <dbReference type="Proteomes" id="UP000005953"/>
    </source>
</evidence>
<evidence type="ECO:0000256" key="1">
    <source>
        <dbReference type="SAM" id="MobiDB-lite"/>
    </source>
</evidence>
<dbReference type="PANTHER" id="PTHR38731:SF1">
    <property type="entry name" value="FECR PROTEIN DOMAIN-CONTAINING PROTEIN"/>
    <property type="match status" value="1"/>
</dbReference>
<evidence type="ECO:0000259" key="3">
    <source>
        <dbReference type="Pfam" id="PF04773"/>
    </source>
</evidence>
<proteinExistence type="predicted"/>
<feature type="signal peptide" evidence="2">
    <location>
        <begin position="1"/>
        <end position="24"/>
    </location>
</feature>
<dbReference type="EMBL" id="AAOE01000004">
    <property type="protein sequence ID" value="EAR10454.1"/>
    <property type="molecule type" value="Genomic_DNA"/>
</dbReference>
<keyword evidence="2" id="KW-0732">Signal</keyword>
<dbReference type="HOGENOM" id="CLU_383459_0_0_6"/>
<keyword evidence="5" id="KW-1185">Reference proteome</keyword>
<dbReference type="RefSeq" id="WP_008046701.1">
    <property type="nucleotide sequence ID" value="NZ_CH724153.1"/>
</dbReference>
<dbReference type="AlphaFoldDB" id="A4BBW9"/>
<dbReference type="STRING" id="314283.MED297_01495"/>